<organism evidence="1 2">
    <name type="scientific">Bauhinia variegata</name>
    <name type="common">Purple orchid tree</name>
    <name type="synonym">Phanera variegata</name>
    <dbReference type="NCBI Taxonomy" id="167791"/>
    <lineage>
        <taxon>Eukaryota</taxon>
        <taxon>Viridiplantae</taxon>
        <taxon>Streptophyta</taxon>
        <taxon>Embryophyta</taxon>
        <taxon>Tracheophyta</taxon>
        <taxon>Spermatophyta</taxon>
        <taxon>Magnoliopsida</taxon>
        <taxon>eudicotyledons</taxon>
        <taxon>Gunneridae</taxon>
        <taxon>Pentapetalae</taxon>
        <taxon>rosids</taxon>
        <taxon>fabids</taxon>
        <taxon>Fabales</taxon>
        <taxon>Fabaceae</taxon>
        <taxon>Cercidoideae</taxon>
        <taxon>Cercideae</taxon>
        <taxon>Bauhiniinae</taxon>
        <taxon>Bauhinia</taxon>
    </lineage>
</organism>
<keyword evidence="2" id="KW-1185">Reference proteome</keyword>
<name>A0ACB9PHD3_BAUVA</name>
<comment type="caution">
    <text evidence="1">The sequence shown here is derived from an EMBL/GenBank/DDBJ whole genome shotgun (WGS) entry which is preliminary data.</text>
</comment>
<sequence>MNCPGNEREQLLSNKRKCPNCEASGISTRRFCKNTYFEEEKHEGVSTTLKLYEDPWKIKKTLTASDLGVLSRLLLAAEMVKKQVLTMLSADQGRAAETEEGTSIDIWHMDTASMHQLVQKKWASSKSSVFIGKWNQDFVKRRELKRGHKIGFYWDPYYSIFNYSVLERAMAT</sequence>
<dbReference type="EMBL" id="CM039429">
    <property type="protein sequence ID" value="KAI4347783.1"/>
    <property type="molecule type" value="Genomic_DNA"/>
</dbReference>
<accession>A0ACB9PHD3</accession>
<gene>
    <name evidence="1" type="ORF">L6164_008565</name>
</gene>
<evidence type="ECO:0000313" key="2">
    <source>
        <dbReference type="Proteomes" id="UP000828941"/>
    </source>
</evidence>
<reference evidence="1 2" key="1">
    <citation type="journal article" date="2022" name="DNA Res.">
        <title>Chromosomal-level genome assembly of the orchid tree Bauhinia variegata (Leguminosae; Cercidoideae) supports the allotetraploid origin hypothesis of Bauhinia.</title>
        <authorList>
            <person name="Zhong Y."/>
            <person name="Chen Y."/>
            <person name="Zheng D."/>
            <person name="Pang J."/>
            <person name="Liu Y."/>
            <person name="Luo S."/>
            <person name="Meng S."/>
            <person name="Qian L."/>
            <person name="Wei D."/>
            <person name="Dai S."/>
            <person name="Zhou R."/>
        </authorList>
    </citation>
    <scope>NUCLEOTIDE SEQUENCE [LARGE SCALE GENOMIC DNA]</scope>
    <source>
        <strain evidence="1">BV-YZ2020</strain>
    </source>
</reference>
<proteinExistence type="predicted"/>
<protein>
    <submittedName>
        <fullName evidence="1">Uncharacterized protein</fullName>
    </submittedName>
</protein>
<evidence type="ECO:0000313" key="1">
    <source>
        <dbReference type="EMBL" id="KAI4347783.1"/>
    </source>
</evidence>
<dbReference type="Proteomes" id="UP000828941">
    <property type="component" value="Chromosome 4"/>
</dbReference>